<reference evidence="1" key="1">
    <citation type="journal article" date="2011" name="PLoS Biol.">
        <title>Gene gain and loss during evolution of obligate parasitism in the white rust pathogen of Arabidopsis thaliana.</title>
        <authorList>
            <person name="Kemen E."/>
            <person name="Gardiner A."/>
            <person name="Schultz-Larsen T."/>
            <person name="Kemen A.C."/>
            <person name="Balmuth A.L."/>
            <person name="Robert-Seilaniantz A."/>
            <person name="Bailey K."/>
            <person name="Holub E."/>
            <person name="Studholme D.J."/>
            <person name="Maclean D."/>
            <person name="Jones J.D."/>
        </authorList>
    </citation>
    <scope>NUCLEOTIDE SEQUENCE</scope>
</reference>
<dbReference type="HOGENOM" id="CLU_2065833_0_0_1"/>
<organism evidence="1">
    <name type="scientific">Albugo laibachii Nc14</name>
    <dbReference type="NCBI Taxonomy" id="890382"/>
    <lineage>
        <taxon>Eukaryota</taxon>
        <taxon>Sar</taxon>
        <taxon>Stramenopiles</taxon>
        <taxon>Oomycota</taxon>
        <taxon>Peronosporomycetes</taxon>
        <taxon>Albuginales</taxon>
        <taxon>Albuginaceae</taxon>
        <taxon>Albugo</taxon>
    </lineage>
</organism>
<accession>F0WCX2</accession>
<gene>
    <name evidence="1" type="primary">AlNc14C62G4497</name>
    <name evidence="1" type="ORF">ALNC14_051860</name>
</gene>
<dbReference type="AlphaFoldDB" id="F0WCX2"/>
<name>F0WCX2_9STRA</name>
<dbReference type="EMBL" id="FR824107">
    <property type="protein sequence ID" value="CCA19043.1"/>
    <property type="molecule type" value="Genomic_DNA"/>
</dbReference>
<proteinExistence type="predicted"/>
<evidence type="ECO:0000313" key="1">
    <source>
        <dbReference type="EMBL" id="CCA19043.1"/>
    </source>
</evidence>
<sequence length="119" mass="13632">MKHSLSRTKAFSFMLSGHGGVKYCVQADPVGGVRVSMERWRSVGEQVIRKCWVKIGLIYAIINTKFQSNTHYRSSSFPYERESAHRDEVMGALGIRAFKDDYILREDVELINDTASRRS</sequence>
<reference evidence="1" key="2">
    <citation type="submission" date="2011-02" db="EMBL/GenBank/DDBJ databases">
        <authorList>
            <person name="MacLean D."/>
        </authorList>
    </citation>
    <scope>NUCLEOTIDE SEQUENCE</scope>
</reference>
<protein>
    <submittedName>
        <fullName evidence="1">AlNc14C62G4497 protein</fullName>
    </submittedName>
</protein>